<dbReference type="Proteomes" id="UP000651452">
    <property type="component" value="Unassembled WGS sequence"/>
</dbReference>
<organism evidence="2 3">
    <name type="scientific">Ascochyta lentis</name>
    <dbReference type="NCBI Taxonomy" id="205686"/>
    <lineage>
        <taxon>Eukaryota</taxon>
        <taxon>Fungi</taxon>
        <taxon>Dikarya</taxon>
        <taxon>Ascomycota</taxon>
        <taxon>Pezizomycotina</taxon>
        <taxon>Dothideomycetes</taxon>
        <taxon>Pleosporomycetidae</taxon>
        <taxon>Pleosporales</taxon>
        <taxon>Pleosporineae</taxon>
        <taxon>Didymellaceae</taxon>
        <taxon>Ascochyta</taxon>
    </lineage>
</organism>
<evidence type="ECO:0000256" key="1">
    <source>
        <dbReference type="SAM" id="MobiDB-lite"/>
    </source>
</evidence>
<evidence type="ECO:0000313" key="2">
    <source>
        <dbReference type="EMBL" id="KAF9701799.1"/>
    </source>
</evidence>
<evidence type="ECO:0000313" key="3">
    <source>
        <dbReference type="Proteomes" id="UP000651452"/>
    </source>
</evidence>
<name>A0A8H7MLT8_9PLEO</name>
<feature type="compositionally biased region" description="Pro residues" evidence="1">
    <location>
        <begin position="7"/>
        <end position="19"/>
    </location>
</feature>
<dbReference type="AlphaFoldDB" id="A0A8H7MLT8"/>
<reference evidence="2" key="2">
    <citation type="submission" date="2020-09" db="EMBL/GenBank/DDBJ databases">
        <title>Reference genome assembly for Australian Ascochyta lentis isolate Al4.</title>
        <authorList>
            <person name="Lee R.C."/>
            <person name="Farfan-Caceres L.M."/>
            <person name="Debler J.W."/>
            <person name="Williams A.H."/>
            <person name="Henares B.M."/>
        </authorList>
    </citation>
    <scope>NUCLEOTIDE SEQUENCE</scope>
    <source>
        <strain evidence="2">Al4</strain>
    </source>
</reference>
<dbReference type="EMBL" id="RZGK01000002">
    <property type="protein sequence ID" value="KAF9701799.1"/>
    <property type="molecule type" value="Genomic_DNA"/>
</dbReference>
<feature type="region of interest" description="Disordered" evidence="1">
    <location>
        <begin position="1"/>
        <end position="20"/>
    </location>
</feature>
<keyword evidence="3" id="KW-1185">Reference proteome</keyword>
<comment type="caution">
    <text evidence="2">The sequence shown here is derived from an EMBL/GenBank/DDBJ whole genome shotgun (WGS) entry which is preliminary data.</text>
</comment>
<gene>
    <name evidence="2" type="ORF">EKO04_000100</name>
</gene>
<dbReference type="OrthoDB" id="3882258at2759"/>
<proteinExistence type="predicted"/>
<reference evidence="2" key="1">
    <citation type="submission" date="2018-12" db="EMBL/GenBank/DDBJ databases">
        <authorList>
            <person name="Syme R.A."/>
            <person name="Farfan-Caceres L."/>
            <person name="Lichtenzveig J."/>
        </authorList>
    </citation>
    <scope>NUCLEOTIDE SEQUENCE</scope>
    <source>
        <strain evidence="2">Al4</strain>
    </source>
</reference>
<accession>A0A8H7MLT8</accession>
<protein>
    <recommendedName>
        <fullName evidence="4">F-box domain-containing protein</fullName>
    </recommendedName>
</protein>
<evidence type="ECO:0008006" key="4">
    <source>
        <dbReference type="Google" id="ProtNLM"/>
    </source>
</evidence>
<sequence length="142" mass="15895">MASTAGGPPPPPSLPPPPGASSFDHLPAELLLEIWEYLDVNSSMQFALALFPTLRRHSLIPQLTLPTYMRIIRDNTQCGLSGGITELLARLPMELWLQIAELGNSRDNISLMFALAGQFFRFQGRASKATKTRLYIWSRRKQ</sequence>